<evidence type="ECO:0000313" key="1">
    <source>
        <dbReference type="EMBL" id="CAA6805308.1"/>
    </source>
</evidence>
<proteinExistence type="predicted"/>
<dbReference type="EMBL" id="CACVAQ010000106">
    <property type="protein sequence ID" value="CAA6805308.1"/>
    <property type="molecule type" value="Genomic_DNA"/>
</dbReference>
<sequence>MKTATVKELKMELSQRKPQELLDLCLRLAKFKKENKELLTYLLFEADNEATYIENVKKEIVESFAGINKTSIYFIKKSIRKILRACTKYIRYSKKKETEVDIRLFFCYELLRMTPSFKRSTVLKNIYFQQVKMVEKVLVKLHEDLQYDYQMELEELQKAFKNR</sequence>
<name>A0A6S6SGN1_9BACT</name>
<reference evidence="1" key="1">
    <citation type="submission" date="2020-01" db="EMBL/GenBank/DDBJ databases">
        <authorList>
            <person name="Meier V. D."/>
            <person name="Meier V D."/>
        </authorList>
    </citation>
    <scope>NUCLEOTIDE SEQUENCE</scope>
    <source>
        <strain evidence="1">HLG_WM_MAG_10</strain>
    </source>
</reference>
<gene>
    <name evidence="1" type="ORF">HELGO_WM33805</name>
</gene>
<protein>
    <submittedName>
        <fullName evidence="1">Uncharacterized protein</fullName>
    </submittedName>
</protein>
<accession>A0A6S6SGN1</accession>
<dbReference type="AlphaFoldDB" id="A0A6S6SGN1"/>
<organism evidence="1">
    <name type="scientific">uncultured Aureispira sp</name>
    <dbReference type="NCBI Taxonomy" id="1331704"/>
    <lineage>
        <taxon>Bacteria</taxon>
        <taxon>Pseudomonadati</taxon>
        <taxon>Bacteroidota</taxon>
        <taxon>Saprospiria</taxon>
        <taxon>Saprospirales</taxon>
        <taxon>Saprospiraceae</taxon>
        <taxon>Aureispira</taxon>
        <taxon>environmental samples</taxon>
    </lineage>
</organism>